<accession>A0A8C8AHH0</accession>
<protein>
    <submittedName>
        <fullName evidence="3">Uncharacterized protein</fullName>
    </submittedName>
</protein>
<organism evidence="3 4">
    <name type="scientific">Otus sunia</name>
    <name type="common">Oriental scops-owl</name>
    <dbReference type="NCBI Taxonomy" id="257818"/>
    <lineage>
        <taxon>Eukaryota</taxon>
        <taxon>Metazoa</taxon>
        <taxon>Chordata</taxon>
        <taxon>Craniata</taxon>
        <taxon>Vertebrata</taxon>
        <taxon>Euteleostomi</taxon>
        <taxon>Archelosauria</taxon>
        <taxon>Archosauria</taxon>
        <taxon>Dinosauria</taxon>
        <taxon>Saurischia</taxon>
        <taxon>Theropoda</taxon>
        <taxon>Coelurosauria</taxon>
        <taxon>Aves</taxon>
        <taxon>Neognathae</taxon>
        <taxon>Neoaves</taxon>
        <taxon>Telluraves</taxon>
        <taxon>Strigiformes</taxon>
        <taxon>Strigidae</taxon>
        <taxon>Otus</taxon>
    </lineage>
</organism>
<dbReference type="Ensembl" id="ENSOSUT00000006700.1">
    <property type="protein sequence ID" value="ENSOSUP00000006440.1"/>
    <property type="gene ID" value="ENSOSUG00000004803.1"/>
</dbReference>
<reference evidence="3" key="2">
    <citation type="submission" date="2025-09" db="UniProtKB">
        <authorList>
            <consortium name="Ensembl"/>
        </authorList>
    </citation>
    <scope>IDENTIFICATION</scope>
</reference>
<feature type="transmembrane region" description="Helical" evidence="2">
    <location>
        <begin position="109"/>
        <end position="134"/>
    </location>
</feature>
<feature type="compositionally biased region" description="Pro residues" evidence="1">
    <location>
        <begin position="165"/>
        <end position="177"/>
    </location>
</feature>
<evidence type="ECO:0000313" key="3">
    <source>
        <dbReference type="Ensembl" id="ENSOSUP00000006440.1"/>
    </source>
</evidence>
<evidence type="ECO:0000313" key="4">
    <source>
        <dbReference type="Proteomes" id="UP000694552"/>
    </source>
</evidence>
<name>A0A8C8AHH0_9STRI</name>
<keyword evidence="2" id="KW-1133">Transmembrane helix</keyword>
<keyword evidence="4" id="KW-1185">Reference proteome</keyword>
<reference evidence="3" key="1">
    <citation type="submission" date="2025-08" db="UniProtKB">
        <authorList>
            <consortium name="Ensembl"/>
        </authorList>
    </citation>
    <scope>IDENTIFICATION</scope>
</reference>
<dbReference type="AlphaFoldDB" id="A0A8C8AHH0"/>
<proteinExistence type="predicted"/>
<keyword evidence="2" id="KW-0812">Transmembrane</keyword>
<sequence length="191" mass="19423">MVPPGFARVAVARGLVTLHRSWCHCTVLVALHGATGLCTGPGAIAQLLPPSSRSFVLRDLAAGREYDLCVSALYAEGAAALPTARALGCVRFATPGGAPGCAALPRPHFLGGTVIIVIGAAIAASVLVFILILTARYKAAAARRPPAAVASVCSQTNGTHRPPEPEPPPPPPPPPPLLGCSWVPEHGSLGC</sequence>
<evidence type="ECO:0000256" key="2">
    <source>
        <dbReference type="SAM" id="Phobius"/>
    </source>
</evidence>
<evidence type="ECO:0000256" key="1">
    <source>
        <dbReference type="SAM" id="MobiDB-lite"/>
    </source>
</evidence>
<feature type="region of interest" description="Disordered" evidence="1">
    <location>
        <begin position="151"/>
        <end position="179"/>
    </location>
</feature>
<dbReference type="Proteomes" id="UP000694552">
    <property type="component" value="Unplaced"/>
</dbReference>
<keyword evidence="2" id="KW-0472">Membrane</keyword>